<sequence length="76" mass="8707">MHKRLSTFLLLSVMASILASPIDAQVTPRDQPWDSDYDPPRNEFGQPDFQGNWSNATLTPLQRRPGLEPVYSWGEY</sequence>
<feature type="region of interest" description="Disordered" evidence="1">
    <location>
        <begin position="27"/>
        <end position="58"/>
    </location>
</feature>
<evidence type="ECO:0000256" key="1">
    <source>
        <dbReference type="SAM" id="MobiDB-lite"/>
    </source>
</evidence>
<dbReference type="AlphaFoldDB" id="A0A382LGJ1"/>
<protein>
    <submittedName>
        <fullName evidence="2">Uncharacterized protein</fullName>
    </submittedName>
</protein>
<name>A0A382LGJ1_9ZZZZ</name>
<feature type="non-terminal residue" evidence="2">
    <location>
        <position position="76"/>
    </location>
</feature>
<dbReference type="EMBL" id="UINC01086649">
    <property type="protein sequence ID" value="SVC35303.1"/>
    <property type="molecule type" value="Genomic_DNA"/>
</dbReference>
<proteinExistence type="predicted"/>
<gene>
    <name evidence="2" type="ORF">METZ01_LOCUS288157</name>
</gene>
<feature type="compositionally biased region" description="Polar residues" evidence="1">
    <location>
        <begin position="49"/>
        <end position="58"/>
    </location>
</feature>
<organism evidence="2">
    <name type="scientific">marine metagenome</name>
    <dbReference type="NCBI Taxonomy" id="408172"/>
    <lineage>
        <taxon>unclassified sequences</taxon>
        <taxon>metagenomes</taxon>
        <taxon>ecological metagenomes</taxon>
    </lineage>
</organism>
<reference evidence="2" key="1">
    <citation type="submission" date="2018-05" db="EMBL/GenBank/DDBJ databases">
        <authorList>
            <person name="Lanie J.A."/>
            <person name="Ng W.-L."/>
            <person name="Kazmierczak K.M."/>
            <person name="Andrzejewski T.M."/>
            <person name="Davidsen T.M."/>
            <person name="Wayne K.J."/>
            <person name="Tettelin H."/>
            <person name="Glass J.I."/>
            <person name="Rusch D."/>
            <person name="Podicherti R."/>
            <person name="Tsui H.-C.T."/>
            <person name="Winkler M.E."/>
        </authorList>
    </citation>
    <scope>NUCLEOTIDE SEQUENCE</scope>
</reference>
<evidence type="ECO:0000313" key="2">
    <source>
        <dbReference type="EMBL" id="SVC35303.1"/>
    </source>
</evidence>
<accession>A0A382LGJ1</accession>